<protein>
    <submittedName>
        <fullName evidence="1">Uncharacterized protein</fullName>
    </submittedName>
</protein>
<evidence type="ECO:0000313" key="2">
    <source>
        <dbReference type="Proteomes" id="UP000516072"/>
    </source>
</evidence>
<evidence type="ECO:0000313" key="1">
    <source>
        <dbReference type="EMBL" id="CAB1275507.1"/>
    </source>
</evidence>
<dbReference type="Proteomes" id="UP000516072">
    <property type="component" value="Chromosome"/>
</dbReference>
<name>A0A7G1Q9R6_9GAMM</name>
<proteinExistence type="predicted"/>
<gene>
    <name evidence="1" type="ORF">NSCAC_0700</name>
</gene>
<dbReference type="EMBL" id="LR778175">
    <property type="protein sequence ID" value="CAB1275507.1"/>
    <property type="molecule type" value="Genomic_DNA"/>
</dbReference>
<dbReference type="KEGG" id="ntg:NSCAC_0700"/>
<accession>A0A7G1Q9R6</accession>
<keyword evidence="2" id="KW-1185">Reference proteome</keyword>
<dbReference type="AlphaFoldDB" id="A0A7G1Q9R6"/>
<organism evidence="1 2">
    <name type="scientific">Candidatus Nitrosacidococcus tergens</name>
    <dbReference type="NCBI Taxonomy" id="553981"/>
    <lineage>
        <taxon>Bacteria</taxon>
        <taxon>Pseudomonadati</taxon>
        <taxon>Pseudomonadota</taxon>
        <taxon>Gammaproteobacteria</taxon>
        <taxon>Chromatiales</taxon>
        <taxon>Chromatiaceae</taxon>
        <taxon>Candidatus Nitrosacidococcus</taxon>
    </lineage>
</organism>
<sequence length="44" mass="5290">MNFNKSAPFIHFGIFFAYLNFKGRDFLMTLLKFSFCNILFLNNF</sequence>
<reference evidence="1 2" key="1">
    <citation type="submission" date="2020-03" db="EMBL/GenBank/DDBJ databases">
        <authorList>
            <person name="Picone N."/>
        </authorList>
    </citation>
    <scope>NUCLEOTIDE SEQUENCE [LARGE SCALE GENOMIC DNA]</scope>
    <source>
        <strain evidence="1">NSCAC1</strain>
    </source>
</reference>